<accession>A0A182MUU3</accession>
<evidence type="ECO:0000313" key="2">
    <source>
        <dbReference type="EnsemblMetazoa" id="ACUA026770-PA"/>
    </source>
</evidence>
<dbReference type="STRING" id="139723.A0A182MUU3"/>
<feature type="compositionally biased region" description="Low complexity" evidence="1">
    <location>
        <begin position="217"/>
        <end position="226"/>
    </location>
</feature>
<feature type="region of interest" description="Disordered" evidence="1">
    <location>
        <begin position="1"/>
        <end position="32"/>
    </location>
</feature>
<proteinExistence type="predicted"/>
<organism evidence="2 3">
    <name type="scientific">Anopheles culicifacies</name>
    <dbReference type="NCBI Taxonomy" id="139723"/>
    <lineage>
        <taxon>Eukaryota</taxon>
        <taxon>Metazoa</taxon>
        <taxon>Ecdysozoa</taxon>
        <taxon>Arthropoda</taxon>
        <taxon>Hexapoda</taxon>
        <taxon>Insecta</taxon>
        <taxon>Pterygota</taxon>
        <taxon>Neoptera</taxon>
        <taxon>Endopterygota</taxon>
        <taxon>Diptera</taxon>
        <taxon>Nematocera</taxon>
        <taxon>Culicoidea</taxon>
        <taxon>Culicidae</taxon>
        <taxon>Anophelinae</taxon>
        <taxon>Anopheles</taxon>
        <taxon>culicifacies species complex</taxon>
    </lineage>
</organism>
<evidence type="ECO:0000313" key="3">
    <source>
        <dbReference type="Proteomes" id="UP000075883"/>
    </source>
</evidence>
<reference evidence="2" key="2">
    <citation type="submission" date="2020-05" db="UniProtKB">
        <authorList>
            <consortium name="EnsemblMetazoa"/>
        </authorList>
    </citation>
    <scope>IDENTIFICATION</scope>
    <source>
        <strain evidence="2">A-37</strain>
    </source>
</reference>
<sequence length="226" mass="25159">MDDNVEQQTNGAMVPPPPMAPSEMLMGGGMPVEMVDGGGWPVQMVPMMQLEHSEIQQTELPEMEQEEQEEELEELQQSPVLSPPPALMSLKVDNPEEMAKKPSELVLPKALEDVLALKTIRAQELGAEETLAASGVVLPGAYLEPDAAIESDDENVNEPSAVDAEGDDSSMHGGLFDSGQTRVEGKQDKNRRKKKRKKENRKARREQMQKAHEQRLQQQQQQQQQQ</sequence>
<reference evidence="3" key="1">
    <citation type="submission" date="2013-09" db="EMBL/GenBank/DDBJ databases">
        <title>The Genome Sequence of Anopheles culicifacies species A.</title>
        <authorList>
            <consortium name="The Broad Institute Genomics Platform"/>
            <person name="Neafsey D.E."/>
            <person name="Besansky N."/>
            <person name="Howell P."/>
            <person name="Walton C."/>
            <person name="Young S.K."/>
            <person name="Zeng Q."/>
            <person name="Gargeya S."/>
            <person name="Fitzgerald M."/>
            <person name="Haas B."/>
            <person name="Abouelleil A."/>
            <person name="Allen A.W."/>
            <person name="Alvarado L."/>
            <person name="Arachchi H.M."/>
            <person name="Berlin A.M."/>
            <person name="Chapman S.B."/>
            <person name="Gainer-Dewar J."/>
            <person name="Goldberg J."/>
            <person name="Griggs A."/>
            <person name="Gujja S."/>
            <person name="Hansen M."/>
            <person name="Howarth C."/>
            <person name="Imamovic A."/>
            <person name="Ireland A."/>
            <person name="Larimer J."/>
            <person name="McCowan C."/>
            <person name="Murphy C."/>
            <person name="Pearson M."/>
            <person name="Poon T.W."/>
            <person name="Priest M."/>
            <person name="Roberts A."/>
            <person name="Saif S."/>
            <person name="Shea T."/>
            <person name="Sisk P."/>
            <person name="Sykes S."/>
            <person name="Wortman J."/>
            <person name="Nusbaum C."/>
            <person name="Birren B."/>
        </authorList>
    </citation>
    <scope>NUCLEOTIDE SEQUENCE [LARGE SCALE GENOMIC DNA]</scope>
    <source>
        <strain evidence="3">A-37</strain>
    </source>
</reference>
<protein>
    <submittedName>
        <fullName evidence="2">Uncharacterized protein</fullName>
    </submittedName>
</protein>
<keyword evidence="3" id="KW-1185">Reference proteome</keyword>
<feature type="compositionally biased region" description="Acidic residues" evidence="1">
    <location>
        <begin position="147"/>
        <end position="156"/>
    </location>
</feature>
<feature type="compositionally biased region" description="Polar residues" evidence="1">
    <location>
        <begin position="1"/>
        <end position="11"/>
    </location>
</feature>
<feature type="region of interest" description="Disordered" evidence="1">
    <location>
        <begin position="145"/>
        <end position="226"/>
    </location>
</feature>
<feature type="compositionally biased region" description="Basic and acidic residues" evidence="1">
    <location>
        <begin position="205"/>
        <end position="215"/>
    </location>
</feature>
<feature type="compositionally biased region" description="Acidic residues" evidence="1">
    <location>
        <begin position="61"/>
        <end position="74"/>
    </location>
</feature>
<feature type="region of interest" description="Disordered" evidence="1">
    <location>
        <begin position="53"/>
        <end position="89"/>
    </location>
</feature>
<feature type="compositionally biased region" description="Basic residues" evidence="1">
    <location>
        <begin position="189"/>
        <end position="204"/>
    </location>
</feature>
<dbReference type="EMBL" id="AXCM01006240">
    <property type="status" value="NOT_ANNOTATED_CDS"/>
    <property type="molecule type" value="Genomic_DNA"/>
</dbReference>
<evidence type="ECO:0000256" key="1">
    <source>
        <dbReference type="SAM" id="MobiDB-lite"/>
    </source>
</evidence>
<dbReference type="Proteomes" id="UP000075883">
    <property type="component" value="Unassembled WGS sequence"/>
</dbReference>
<dbReference type="VEuPathDB" id="VectorBase:ACUA026770"/>
<name>A0A182MUU3_9DIPT</name>
<dbReference type="AlphaFoldDB" id="A0A182MUU3"/>
<dbReference type="EnsemblMetazoa" id="ACUA026770-RA">
    <property type="protein sequence ID" value="ACUA026770-PA"/>
    <property type="gene ID" value="ACUA026770"/>
</dbReference>